<proteinExistence type="predicted"/>
<protein>
    <submittedName>
        <fullName evidence="8">Outer membrane protein OmpA-like peptidoglycan-associated protein</fullName>
    </submittedName>
</protein>
<evidence type="ECO:0000313" key="9">
    <source>
        <dbReference type="Proteomes" id="UP001523550"/>
    </source>
</evidence>
<dbReference type="PRINTS" id="PR01023">
    <property type="entry name" value="NAFLGMOTY"/>
</dbReference>
<evidence type="ECO:0000256" key="1">
    <source>
        <dbReference type="ARBA" id="ARBA00004442"/>
    </source>
</evidence>
<organism evidence="8 9">
    <name type="scientific">Natronospira proteinivora</name>
    <dbReference type="NCBI Taxonomy" id="1807133"/>
    <lineage>
        <taxon>Bacteria</taxon>
        <taxon>Pseudomonadati</taxon>
        <taxon>Pseudomonadota</taxon>
        <taxon>Gammaproteobacteria</taxon>
        <taxon>Natronospirales</taxon>
        <taxon>Natronospiraceae</taxon>
        <taxon>Natronospira</taxon>
    </lineage>
</organism>
<dbReference type="RefSeq" id="WP_253447143.1">
    <property type="nucleotide sequence ID" value="NZ_JALJYF010000001.1"/>
</dbReference>
<keyword evidence="2 4" id="KW-0472">Membrane</keyword>
<evidence type="ECO:0000256" key="4">
    <source>
        <dbReference type="PROSITE-ProRule" id="PRU00473"/>
    </source>
</evidence>
<evidence type="ECO:0000256" key="5">
    <source>
        <dbReference type="SAM" id="MobiDB-lite"/>
    </source>
</evidence>
<dbReference type="InterPro" id="IPR050330">
    <property type="entry name" value="Bact_OuterMem_StrucFunc"/>
</dbReference>
<dbReference type="SUPFAM" id="SSF103088">
    <property type="entry name" value="OmpA-like"/>
    <property type="match status" value="1"/>
</dbReference>
<dbReference type="PROSITE" id="PS51123">
    <property type="entry name" value="OMPA_2"/>
    <property type="match status" value="1"/>
</dbReference>
<keyword evidence="3" id="KW-0998">Cell outer membrane</keyword>
<dbReference type="CDD" id="cd07185">
    <property type="entry name" value="OmpA_C-like"/>
    <property type="match status" value="1"/>
</dbReference>
<dbReference type="InterPro" id="IPR006664">
    <property type="entry name" value="OMP_bac"/>
</dbReference>
<dbReference type="Pfam" id="PF13441">
    <property type="entry name" value="Gly-zipper_YMGG"/>
    <property type="match status" value="1"/>
</dbReference>
<feature type="transmembrane region" description="Helical" evidence="6">
    <location>
        <begin position="42"/>
        <end position="59"/>
    </location>
</feature>
<keyword evidence="6" id="KW-0812">Transmembrane</keyword>
<gene>
    <name evidence="8" type="ORF">J2T60_001319</name>
</gene>
<accession>A0ABT1G7R9</accession>
<keyword evidence="6" id="KW-1133">Transmembrane helix</keyword>
<sequence length="230" mass="24603">MSHQGTFSSPVFGLLLGLVAALALSACTTLDPYTGEERTARATTGTVIGAISGAVLGAATASDRRDRKKRMLIGAGVGALSGGAVGAYMDRQEDALREQLEGTDVSVTRDGDHIHLNMPGDITFGFDSADVRADFYEVLDSVSIVLEEFDQTIVEVSGHTDSTGAASYNQRLSERRAQSVSRYLLSQGVTEERMLVVGYGEDQPVASNDSEEGRQQNRRVELTLVPLTED</sequence>
<evidence type="ECO:0000259" key="7">
    <source>
        <dbReference type="PROSITE" id="PS51123"/>
    </source>
</evidence>
<feature type="region of interest" description="Disordered" evidence="5">
    <location>
        <begin position="202"/>
        <end position="230"/>
    </location>
</feature>
<dbReference type="InterPro" id="IPR006665">
    <property type="entry name" value="OmpA-like"/>
</dbReference>
<feature type="compositionally biased region" description="Basic and acidic residues" evidence="5">
    <location>
        <begin position="211"/>
        <end position="221"/>
    </location>
</feature>
<dbReference type="InterPro" id="IPR036737">
    <property type="entry name" value="OmpA-like_sf"/>
</dbReference>
<comment type="caution">
    <text evidence="8">The sequence shown here is derived from an EMBL/GenBank/DDBJ whole genome shotgun (WGS) entry which is preliminary data.</text>
</comment>
<evidence type="ECO:0000313" key="8">
    <source>
        <dbReference type="EMBL" id="MCP1727354.1"/>
    </source>
</evidence>
<name>A0ABT1G7R9_9GAMM</name>
<evidence type="ECO:0000256" key="6">
    <source>
        <dbReference type="SAM" id="Phobius"/>
    </source>
</evidence>
<evidence type="ECO:0000256" key="2">
    <source>
        <dbReference type="ARBA" id="ARBA00023136"/>
    </source>
</evidence>
<feature type="domain" description="OmpA-like" evidence="7">
    <location>
        <begin position="111"/>
        <end position="228"/>
    </location>
</feature>
<dbReference type="EMBL" id="JALJYF010000001">
    <property type="protein sequence ID" value="MCP1727354.1"/>
    <property type="molecule type" value="Genomic_DNA"/>
</dbReference>
<dbReference type="Pfam" id="PF00691">
    <property type="entry name" value="OmpA"/>
    <property type="match status" value="1"/>
</dbReference>
<reference evidence="8 9" key="1">
    <citation type="submission" date="2022-03" db="EMBL/GenBank/DDBJ databases">
        <title>Genomic Encyclopedia of Type Strains, Phase III (KMG-III): the genomes of soil and plant-associated and newly described type strains.</title>
        <authorList>
            <person name="Whitman W."/>
        </authorList>
    </citation>
    <scope>NUCLEOTIDE SEQUENCE [LARGE SCALE GENOMIC DNA]</scope>
    <source>
        <strain evidence="8 9">BSker1</strain>
    </source>
</reference>
<comment type="subcellular location">
    <subcellularLocation>
        <location evidence="1">Cell outer membrane</location>
    </subcellularLocation>
</comment>
<dbReference type="Proteomes" id="UP001523550">
    <property type="component" value="Unassembled WGS sequence"/>
</dbReference>
<dbReference type="PRINTS" id="PR01021">
    <property type="entry name" value="OMPADOMAIN"/>
</dbReference>
<keyword evidence="9" id="KW-1185">Reference proteome</keyword>
<evidence type="ECO:0000256" key="3">
    <source>
        <dbReference type="ARBA" id="ARBA00023237"/>
    </source>
</evidence>
<dbReference type="InterPro" id="IPR027367">
    <property type="entry name" value="Gly-zipper_YMGG"/>
</dbReference>
<dbReference type="Gene3D" id="3.30.1330.60">
    <property type="entry name" value="OmpA-like domain"/>
    <property type="match status" value="1"/>
</dbReference>
<dbReference type="PANTHER" id="PTHR30329">
    <property type="entry name" value="STATOR ELEMENT OF FLAGELLAR MOTOR COMPLEX"/>
    <property type="match status" value="1"/>
</dbReference>
<dbReference type="PANTHER" id="PTHR30329:SF21">
    <property type="entry name" value="LIPOPROTEIN YIAD-RELATED"/>
    <property type="match status" value="1"/>
</dbReference>